<evidence type="ECO:0000313" key="3">
    <source>
        <dbReference type="Proteomes" id="UP000799291"/>
    </source>
</evidence>
<evidence type="ECO:0000256" key="1">
    <source>
        <dbReference type="SAM" id="MobiDB-lite"/>
    </source>
</evidence>
<feature type="region of interest" description="Disordered" evidence="1">
    <location>
        <begin position="66"/>
        <end position="102"/>
    </location>
</feature>
<reference evidence="2" key="1">
    <citation type="journal article" date="2020" name="Stud. Mycol.">
        <title>101 Dothideomycetes genomes: a test case for predicting lifestyles and emergence of pathogens.</title>
        <authorList>
            <person name="Haridas S."/>
            <person name="Albert R."/>
            <person name="Binder M."/>
            <person name="Bloem J."/>
            <person name="Labutti K."/>
            <person name="Salamov A."/>
            <person name="Andreopoulos B."/>
            <person name="Baker S."/>
            <person name="Barry K."/>
            <person name="Bills G."/>
            <person name="Bluhm B."/>
            <person name="Cannon C."/>
            <person name="Castanera R."/>
            <person name="Culley D."/>
            <person name="Daum C."/>
            <person name="Ezra D."/>
            <person name="Gonzalez J."/>
            <person name="Henrissat B."/>
            <person name="Kuo A."/>
            <person name="Liang C."/>
            <person name="Lipzen A."/>
            <person name="Lutzoni F."/>
            <person name="Magnuson J."/>
            <person name="Mondo S."/>
            <person name="Nolan M."/>
            <person name="Ohm R."/>
            <person name="Pangilinan J."/>
            <person name="Park H.-J."/>
            <person name="Ramirez L."/>
            <person name="Alfaro M."/>
            <person name="Sun H."/>
            <person name="Tritt A."/>
            <person name="Yoshinaga Y."/>
            <person name="Zwiers L.-H."/>
            <person name="Turgeon B."/>
            <person name="Goodwin S."/>
            <person name="Spatafora J."/>
            <person name="Crous P."/>
            <person name="Grigoriev I."/>
        </authorList>
    </citation>
    <scope>NUCLEOTIDE SEQUENCE</scope>
    <source>
        <strain evidence="2">CBS 122367</strain>
    </source>
</reference>
<sequence>MADQPPPPQLPKRSGSHDVGKRTPSVRSYRQNPYIVPPAEARTLNLLSGRAAREVKNAKRAHLFGIKLNEAPPKGSGSRNVGKTRSTARSARSNPYIAPPPKARTLNLLGGAMGREVKNISSARPAVINPNESLTHFYAIIQTGESTRSAPATARGPEKVKGDAFEIVEVLQVPKDASPASIQVDLSERKGSKVMATQS</sequence>
<gene>
    <name evidence="2" type="ORF">K458DRAFT_396903</name>
</gene>
<dbReference type="Proteomes" id="UP000799291">
    <property type="component" value="Unassembled WGS sequence"/>
</dbReference>
<protein>
    <submittedName>
        <fullName evidence="2">Uncharacterized protein</fullName>
    </submittedName>
</protein>
<proteinExistence type="predicted"/>
<accession>A0A6G1IEE2</accession>
<organism evidence="2 3">
    <name type="scientific">Lentithecium fluviatile CBS 122367</name>
    <dbReference type="NCBI Taxonomy" id="1168545"/>
    <lineage>
        <taxon>Eukaryota</taxon>
        <taxon>Fungi</taxon>
        <taxon>Dikarya</taxon>
        <taxon>Ascomycota</taxon>
        <taxon>Pezizomycotina</taxon>
        <taxon>Dothideomycetes</taxon>
        <taxon>Pleosporomycetidae</taxon>
        <taxon>Pleosporales</taxon>
        <taxon>Massarineae</taxon>
        <taxon>Lentitheciaceae</taxon>
        <taxon>Lentithecium</taxon>
    </lineage>
</organism>
<dbReference type="AlphaFoldDB" id="A0A6G1IEE2"/>
<dbReference type="EMBL" id="MU005634">
    <property type="protein sequence ID" value="KAF2676468.1"/>
    <property type="molecule type" value="Genomic_DNA"/>
</dbReference>
<keyword evidence="3" id="KW-1185">Reference proteome</keyword>
<evidence type="ECO:0000313" key="2">
    <source>
        <dbReference type="EMBL" id="KAF2676468.1"/>
    </source>
</evidence>
<feature type="compositionally biased region" description="Pro residues" evidence="1">
    <location>
        <begin position="1"/>
        <end position="10"/>
    </location>
</feature>
<name>A0A6G1IEE2_9PLEO</name>
<feature type="compositionally biased region" description="Polar residues" evidence="1">
    <location>
        <begin position="77"/>
        <end position="93"/>
    </location>
</feature>
<feature type="region of interest" description="Disordered" evidence="1">
    <location>
        <begin position="1"/>
        <end position="34"/>
    </location>
</feature>